<gene>
    <name evidence="2" type="ORF">AAG570_008386</name>
</gene>
<dbReference type="AlphaFoldDB" id="A0ABD0Z3N1"/>
<reference evidence="2 3" key="1">
    <citation type="submission" date="2024-07" db="EMBL/GenBank/DDBJ databases">
        <title>Chromosome-level genome assembly of the water stick insect Ranatra chinensis (Heteroptera: Nepidae).</title>
        <authorList>
            <person name="Liu X."/>
        </authorList>
    </citation>
    <scope>NUCLEOTIDE SEQUENCE [LARGE SCALE GENOMIC DNA]</scope>
    <source>
        <strain evidence="2">Cailab_2021Rc</strain>
        <tissue evidence="2">Muscle</tissue>
    </source>
</reference>
<protein>
    <submittedName>
        <fullName evidence="2">Uncharacterized protein</fullName>
    </submittedName>
</protein>
<sequence>MSSKRRSMFYQNKKQKTTEIVEHVSALLREHEAGDDRNRIGGKSIQDLLFVLTMLAIARGNGSVMGLKSTLKRGLGDLGGPWGGPGVAPLVSGPWPWSSSAPGFSPASAFPLNEPITPSLVSETYPGVRTLYFQAAAHTIALTGAAAINAAEVAAALTEAKEASAQAAIAQQKVQAAKEAVLVQQRIAAAKEAAAAAAIQRSEAASATAAAIQRSEAAAAELHRSEAAAAAAKALQRSEAATAAAAAIQAGIFCCAVTIFHGPRHYFEHYELPYSQVFLRKKNPSTIQVVEGIYDSGQAVCQNIFLQFGVVEVNVYAASHFVHRVTRVEDSCDQGGGQMEQEFVASAIYIVAGPTAVADNGRPLTPKKNKRPPGNNNGAHSLLMLAGATVSAEKDAATVGGIKQAKRSLLLGLYGDYGIGQGDGLGYGAGFGYGEGVGIGVNHLIEVTKTVAVPVVKPLAVPVAQPVPIPVAHPVAVHVPAPLPVHVPVPVEVVKTLPVPIAKPVPYPVEKPYPVEIIKKIPYPVPRPYPVPVPIYRTKHIYHTIHHGHHGHFWVLVDTWSTSTIVKEKVVRARGWWGLVKPCECVATIVAGPTPLQRE</sequence>
<proteinExistence type="predicted"/>
<keyword evidence="3" id="KW-1185">Reference proteome</keyword>
<dbReference type="EMBL" id="JBFDAA010000003">
    <property type="protein sequence ID" value="KAL1138322.1"/>
    <property type="molecule type" value="Genomic_DNA"/>
</dbReference>
<keyword evidence="1" id="KW-0175">Coiled coil</keyword>
<accession>A0ABD0Z3N1</accession>
<evidence type="ECO:0000313" key="3">
    <source>
        <dbReference type="Proteomes" id="UP001558652"/>
    </source>
</evidence>
<dbReference type="Proteomes" id="UP001558652">
    <property type="component" value="Unassembled WGS sequence"/>
</dbReference>
<organism evidence="2 3">
    <name type="scientific">Ranatra chinensis</name>
    <dbReference type="NCBI Taxonomy" id="642074"/>
    <lineage>
        <taxon>Eukaryota</taxon>
        <taxon>Metazoa</taxon>
        <taxon>Ecdysozoa</taxon>
        <taxon>Arthropoda</taxon>
        <taxon>Hexapoda</taxon>
        <taxon>Insecta</taxon>
        <taxon>Pterygota</taxon>
        <taxon>Neoptera</taxon>
        <taxon>Paraneoptera</taxon>
        <taxon>Hemiptera</taxon>
        <taxon>Heteroptera</taxon>
        <taxon>Panheteroptera</taxon>
        <taxon>Nepomorpha</taxon>
        <taxon>Nepidae</taxon>
        <taxon>Ranatrinae</taxon>
        <taxon>Ranatra</taxon>
    </lineage>
</organism>
<feature type="coiled-coil region" evidence="1">
    <location>
        <begin position="153"/>
        <end position="180"/>
    </location>
</feature>
<name>A0ABD0Z3N1_9HEMI</name>
<comment type="caution">
    <text evidence="2">The sequence shown here is derived from an EMBL/GenBank/DDBJ whole genome shotgun (WGS) entry which is preliminary data.</text>
</comment>
<evidence type="ECO:0000256" key="1">
    <source>
        <dbReference type="SAM" id="Coils"/>
    </source>
</evidence>
<evidence type="ECO:0000313" key="2">
    <source>
        <dbReference type="EMBL" id="KAL1138322.1"/>
    </source>
</evidence>